<keyword evidence="2" id="KW-1185">Reference proteome</keyword>
<dbReference type="EMBL" id="NIRI02000056">
    <property type="protein sequence ID" value="KAG5444705.1"/>
    <property type="molecule type" value="Genomic_DNA"/>
</dbReference>
<dbReference type="Proteomes" id="UP000286415">
    <property type="component" value="Unassembled WGS sequence"/>
</dbReference>
<evidence type="ECO:0000313" key="1">
    <source>
        <dbReference type="EMBL" id="KAG5444705.1"/>
    </source>
</evidence>
<reference evidence="1 2" key="1">
    <citation type="journal article" date="2018" name="Biotechnol. Adv.">
        <title>Improved genomic resources and new bioinformatic workflow for the carcinogenic parasite Clonorchis sinensis: Biotechnological implications.</title>
        <authorList>
            <person name="Wang D."/>
            <person name="Korhonen P.K."/>
            <person name="Gasser R.B."/>
            <person name="Young N.D."/>
        </authorList>
    </citation>
    <scope>NUCLEOTIDE SEQUENCE [LARGE SCALE GENOMIC DNA]</scope>
    <source>
        <strain evidence="1">Cs-k2</strain>
    </source>
</reference>
<comment type="caution">
    <text evidence="1">The sequence shown here is derived from an EMBL/GenBank/DDBJ whole genome shotgun (WGS) entry which is preliminary data.</text>
</comment>
<sequence length="217" mass="24028">MPTVEMALLNDAMACHLDIVMMGSSSTSNVLVHALLCRRLWYALSYLQETVYYSRIHMMDLNTKLVISRLLLRYFPTATTRTTLFMRQHSAHGSINILLHIDIRTSCAKNHIEPSLPDLLLPDALEARKNGIKKSDAQTFIMEPLCTLSRSLNCRSGTALSAMAADTYRTASGVGDSTDAAKEQLTVECLHSEAGNVDQLPPTSAARKLEVAAQRQY</sequence>
<evidence type="ECO:0000313" key="2">
    <source>
        <dbReference type="Proteomes" id="UP000286415"/>
    </source>
</evidence>
<accession>A0A8T1M777</accession>
<organism evidence="1 2">
    <name type="scientific">Clonorchis sinensis</name>
    <name type="common">Chinese liver fluke</name>
    <dbReference type="NCBI Taxonomy" id="79923"/>
    <lineage>
        <taxon>Eukaryota</taxon>
        <taxon>Metazoa</taxon>
        <taxon>Spiralia</taxon>
        <taxon>Lophotrochozoa</taxon>
        <taxon>Platyhelminthes</taxon>
        <taxon>Trematoda</taxon>
        <taxon>Digenea</taxon>
        <taxon>Opisthorchiida</taxon>
        <taxon>Opisthorchiata</taxon>
        <taxon>Opisthorchiidae</taxon>
        <taxon>Clonorchis</taxon>
    </lineage>
</organism>
<gene>
    <name evidence="1" type="ORF">CSKR_203062</name>
</gene>
<protein>
    <submittedName>
        <fullName evidence="1">Uncharacterized protein</fullName>
    </submittedName>
</protein>
<reference evidence="1 2" key="2">
    <citation type="journal article" date="2021" name="Genomics">
        <title>High-quality reference genome for Clonorchis sinensis.</title>
        <authorList>
            <person name="Young N.D."/>
            <person name="Stroehlein A.J."/>
            <person name="Kinkar L."/>
            <person name="Wang T."/>
            <person name="Sohn W.M."/>
            <person name="Chang B.C.H."/>
            <person name="Kaur P."/>
            <person name="Weisz D."/>
            <person name="Dudchenko O."/>
            <person name="Aiden E.L."/>
            <person name="Korhonen P.K."/>
            <person name="Gasser R.B."/>
        </authorList>
    </citation>
    <scope>NUCLEOTIDE SEQUENCE [LARGE SCALE GENOMIC DNA]</scope>
    <source>
        <strain evidence="1">Cs-k2</strain>
    </source>
</reference>
<name>A0A8T1M777_CLOSI</name>
<proteinExistence type="predicted"/>
<dbReference type="AlphaFoldDB" id="A0A8T1M777"/>